<dbReference type="Proteomes" id="UP000054279">
    <property type="component" value="Unassembled WGS sequence"/>
</dbReference>
<gene>
    <name evidence="2" type="ORF">M422DRAFT_266696</name>
</gene>
<accession>A0A0C9V1U8</accession>
<dbReference type="HOGENOM" id="CLU_1817029_0_0_1"/>
<organism evidence="2 3">
    <name type="scientific">Sphaerobolus stellatus (strain SS14)</name>
    <dbReference type="NCBI Taxonomy" id="990650"/>
    <lineage>
        <taxon>Eukaryota</taxon>
        <taxon>Fungi</taxon>
        <taxon>Dikarya</taxon>
        <taxon>Basidiomycota</taxon>
        <taxon>Agaricomycotina</taxon>
        <taxon>Agaricomycetes</taxon>
        <taxon>Phallomycetidae</taxon>
        <taxon>Geastrales</taxon>
        <taxon>Sphaerobolaceae</taxon>
        <taxon>Sphaerobolus</taxon>
    </lineage>
</organism>
<evidence type="ECO:0000313" key="2">
    <source>
        <dbReference type="EMBL" id="KIJ31556.1"/>
    </source>
</evidence>
<keyword evidence="3" id="KW-1185">Reference proteome</keyword>
<feature type="region of interest" description="Disordered" evidence="1">
    <location>
        <begin position="1"/>
        <end position="21"/>
    </location>
</feature>
<protein>
    <submittedName>
        <fullName evidence="2">Uncharacterized protein</fullName>
    </submittedName>
</protein>
<dbReference type="AlphaFoldDB" id="A0A0C9V1U8"/>
<name>A0A0C9V1U8_SPHS4</name>
<sequence length="142" mass="15645">MSLTDAPHSAQTNDLNTSSGRTSFVGVTVPDMLRSVPMRSALSSWMPHERQVEEHERELTRLQTGYGGGATGGIGVDVCRCVCAHGVERRVSHVQQEAVVLVRDRVHEDLISLSILLAELGTPFWVPSPWNNHWQADLTMDG</sequence>
<dbReference type="EMBL" id="KN837240">
    <property type="protein sequence ID" value="KIJ31556.1"/>
    <property type="molecule type" value="Genomic_DNA"/>
</dbReference>
<evidence type="ECO:0000313" key="3">
    <source>
        <dbReference type="Proteomes" id="UP000054279"/>
    </source>
</evidence>
<proteinExistence type="predicted"/>
<reference evidence="2 3" key="1">
    <citation type="submission" date="2014-06" db="EMBL/GenBank/DDBJ databases">
        <title>Evolutionary Origins and Diversification of the Mycorrhizal Mutualists.</title>
        <authorList>
            <consortium name="DOE Joint Genome Institute"/>
            <consortium name="Mycorrhizal Genomics Consortium"/>
            <person name="Kohler A."/>
            <person name="Kuo A."/>
            <person name="Nagy L.G."/>
            <person name="Floudas D."/>
            <person name="Copeland A."/>
            <person name="Barry K.W."/>
            <person name="Cichocki N."/>
            <person name="Veneault-Fourrey C."/>
            <person name="LaButti K."/>
            <person name="Lindquist E.A."/>
            <person name="Lipzen A."/>
            <person name="Lundell T."/>
            <person name="Morin E."/>
            <person name="Murat C."/>
            <person name="Riley R."/>
            <person name="Ohm R."/>
            <person name="Sun H."/>
            <person name="Tunlid A."/>
            <person name="Henrissat B."/>
            <person name="Grigoriev I.V."/>
            <person name="Hibbett D.S."/>
            <person name="Martin F."/>
        </authorList>
    </citation>
    <scope>NUCLEOTIDE SEQUENCE [LARGE SCALE GENOMIC DNA]</scope>
    <source>
        <strain evidence="2 3">SS14</strain>
    </source>
</reference>
<evidence type="ECO:0000256" key="1">
    <source>
        <dbReference type="SAM" id="MobiDB-lite"/>
    </source>
</evidence>